<feature type="domain" description="GGDEF" evidence="1">
    <location>
        <begin position="119"/>
        <end position="247"/>
    </location>
</feature>
<dbReference type="InterPro" id="IPR003156">
    <property type="entry name" value="DHHA1_dom"/>
</dbReference>
<dbReference type="Proteomes" id="UP000469424">
    <property type="component" value="Unassembled WGS sequence"/>
</dbReference>
<sequence length="599" mass="66753">MEQIQVTENSSVNEYLADIPLPACILAPDGCIKAANALMKDVFAYEGIAEQNFFALTGVKRKALVAAARDEEAEEIEIERNSQSFVLRTNNDPKDDEDIFVYFINVTERDTLREERKQEQVCILYISIDNYDEMMSSTTEDSRLAVPTEVDRIVRKWASQYDASIDSIEADSYMMTVYRRDADRIIESRFSVLDDVRKIDTKVDFPVSLSIGMALGMKSLKSAKELAEAALELALGRGGDQAVVKNGDRTHYYGGKLQSLEKNNKGKSRIIAHALKQLILESSKIVIMGHRWPDMDCFGSAIGAYKICRYYERDAYIVIDNYNEALQTVYTQAVETENYNIINSDKAKEILDEKTLIIVVDANRPSMVECSDILEKNLRVVVVDHHRLSDDSIANPTLAYIESYASSASELMTEIIQYTATRRIVNKFEAETLLAGITVDTNSFSSKTGVRTFEAAAWLRRAGADTSEVKRFFQSEATTFQSKADAIANAEYLDNGVVIATSQGYSTEAQIINAQVADSLLSVKGVRAAIALGKNDMNKTVISARSLGDVNVQMLMERFGGGGHHTSAGAQVEENPEEVIEQIKEILPEFTDEDNTEEE</sequence>
<dbReference type="Pfam" id="PF02272">
    <property type="entry name" value="DHHA1"/>
    <property type="match status" value="1"/>
</dbReference>
<dbReference type="PROSITE" id="PS50887">
    <property type="entry name" value="GGDEF"/>
    <property type="match status" value="1"/>
</dbReference>
<dbReference type="PANTHER" id="PTHR47618">
    <property type="entry name" value="BIFUNCTIONAL OLIGORIBONUCLEASE AND PAP PHOSPHATASE NRNA"/>
    <property type="match status" value="1"/>
</dbReference>
<gene>
    <name evidence="2" type="ORF">FYJ65_05625</name>
</gene>
<organism evidence="2 3">
    <name type="scientific">Mogibacterium kristiansenii</name>
    <dbReference type="NCBI Taxonomy" id="2606708"/>
    <lineage>
        <taxon>Bacteria</taxon>
        <taxon>Bacillati</taxon>
        <taxon>Bacillota</taxon>
        <taxon>Clostridia</taxon>
        <taxon>Peptostreptococcales</taxon>
        <taxon>Anaerovoracaceae</taxon>
        <taxon>Mogibacterium</taxon>
    </lineage>
</organism>
<dbReference type="InterPro" id="IPR000160">
    <property type="entry name" value="GGDEF_dom"/>
</dbReference>
<dbReference type="Gene3D" id="3.30.70.1230">
    <property type="entry name" value="Nucleotide cyclase"/>
    <property type="match status" value="1"/>
</dbReference>
<dbReference type="Gene3D" id="3.90.1640.10">
    <property type="entry name" value="inorganic pyrophosphatase (n-terminal core)"/>
    <property type="match status" value="1"/>
</dbReference>
<keyword evidence="3" id="KW-1185">Reference proteome</keyword>
<dbReference type="InterPro" id="IPR029787">
    <property type="entry name" value="Nucleotide_cyclase"/>
</dbReference>
<dbReference type="FunFam" id="3.90.1640.10:FF:000002">
    <property type="entry name" value="Cyclic-di-AMP phosphodiesterase"/>
    <property type="match status" value="1"/>
</dbReference>
<dbReference type="InterPro" id="IPR038763">
    <property type="entry name" value="DHH_sf"/>
</dbReference>
<accession>A0A6N7XHT5</accession>
<comment type="caution">
    <text evidence="2">The sequence shown here is derived from an EMBL/GenBank/DDBJ whole genome shotgun (WGS) entry which is preliminary data.</text>
</comment>
<dbReference type="EMBL" id="VUNA01000009">
    <property type="protein sequence ID" value="MST70818.1"/>
    <property type="molecule type" value="Genomic_DNA"/>
</dbReference>
<dbReference type="Gene3D" id="3.10.310.30">
    <property type="match status" value="1"/>
</dbReference>
<evidence type="ECO:0000313" key="3">
    <source>
        <dbReference type="Proteomes" id="UP000469424"/>
    </source>
</evidence>
<protein>
    <submittedName>
        <fullName evidence="2">DHH family phosphoesterase</fullName>
    </submittedName>
</protein>
<dbReference type="InterPro" id="IPR051319">
    <property type="entry name" value="Oligoribo/pAp-PDE_c-di-AMP_PDE"/>
</dbReference>
<dbReference type="PANTHER" id="PTHR47618:SF2">
    <property type="entry name" value="CYCLIC-DI-AMP PHOSPHODIESTERASE GDPP"/>
    <property type="match status" value="1"/>
</dbReference>
<evidence type="ECO:0000259" key="1">
    <source>
        <dbReference type="PROSITE" id="PS50887"/>
    </source>
</evidence>
<reference evidence="2 3" key="1">
    <citation type="submission" date="2019-08" db="EMBL/GenBank/DDBJ databases">
        <title>In-depth cultivation of the pig gut microbiome towards novel bacterial diversity and tailored functional studies.</title>
        <authorList>
            <person name="Wylensek D."/>
            <person name="Hitch T.C.A."/>
            <person name="Clavel T."/>
        </authorList>
    </citation>
    <scope>NUCLEOTIDE SEQUENCE [LARGE SCALE GENOMIC DNA]</scope>
    <source>
        <strain evidence="2 3">WCA-MUC-591-APC-4B</strain>
    </source>
</reference>
<dbReference type="SUPFAM" id="SSF64182">
    <property type="entry name" value="DHH phosphoesterases"/>
    <property type="match status" value="1"/>
</dbReference>
<dbReference type="Pfam" id="PF24898">
    <property type="entry name" value="GGDEF_GdpP"/>
    <property type="match status" value="1"/>
</dbReference>
<proteinExistence type="predicted"/>
<dbReference type="RefSeq" id="WP_154554381.1">
    <property type="nucleotide sequence ID" value="NZ_VUNA01000009.1"/>
</dbReference>
<evidence type="ECO:0000313" key="2">
    <source>
        <dbReference type="EMBL" id="MST70818.1"/>
    </source>
</evidence>
<dbReference type="GO" id="GO:0003676">
    <property type="term" value="F:nucleic acid binding"/>
    <property type="evidence" value="ECO:0007669"/>
    <property type="project" value="InterPro"/>
</dbReference>
<dbReference type="InterPro" id="IPR001667">
    <property type="entry name" value="DDH_dom"/>
</dbReference>
<dbReference type="AlphaFoldDB" id="A0A6N7XHT5"/>
<name>A0A6N7XHT5_9FIRM</name>
<dbReference type="Pfam" id="PF01368">
    <property type="entry name" value="DHH"/>
    <property type="match status" value="1"/>
</dbReference>